<keyword evidence="2" id="KW-0560">Oxidoreductase</keyword>
<evidence type="ECO:0000256" key="1">
    <source>
        <dbReference type="ARBA" id="ARBA00010928"/>
    </source>
</evidence>
<dbReference type="RefSeq" id="WP_157428534.1">
    <property type="nucleotide sequence ID" value="NZ_BAAANK010000001.1"/>
</dbReference>
<dbReference type="InterPro" id="IPR051317">
    <property type="entry name" value="Gfo/Idh/MocA_oxidoreduct"/>
</dbReference>
<gene>
    <name evidence="3" type="ORF">GCM10009750_02980</name>
</gene>
<comment type="similarity">
    <text evidence="1">Belongs to the Gfo/Idh/MocA family.</text>
</comment>
<evidence type="ECO:0000313" key="4">
    <source>
        <dbReference type="Proteomes" id="UP001501746"/>
    </source>
</evidence>
<dbReference type="Gene3D" id="3.30.360.10">
    <property type="entry name" value="Dihydrodipicolinate Reductase, domain 2"/>
    <property type="match status" value="1"/>
</dbReference>
<name>A0ABN2MFA5_9MICO</name>
<dbReference type="InterPro" id="IPR036291">
    <property type="entry name" value="NAD(P)-bd_dom_sf"/>
</dbReference>
<dbReference type="EMBL" id="BAAANK010000001">
    <property type="protein sequence ID" value="GAA1823779.1"/>
    <property type="molecule type" value="Genomic_DNA"/>
</dbReference>
<evidence type="ECO:0000256" key="2">
    <source>
        <dbReference type="ARBA" id="ARBA00023002"/>
    </source>
</evidence>
<comment type="caution">
    <text evidence="3">The sequence shown here is derived from an EMBL/GenBank/DDBJ whole genome shotgun (WGS) entry which is preliminary data.</text>
</comment>
<dbReference type="PANTHER" id="PTHR43708:SF5">
    <property type="entry name" value="CONSERVED EXPRESSED OXIDOREDUCTASE (EUROFUNG)-RELATED"/>
    <property type="match status" value="1"/>
</dbReference>
<proteinExistence type="inferred from homology"/>
<evidence type="ECO:0000313" key="3">
    <source>
        <dbReference type="EMBL" id="GAA1823779.1"/>
    </source>
</evidence>
<dbReference type="SUPFAM" id="SSF51735">
    <property type="entry name" value="NAD(P)-binding Rossmann-fold domains"/>
    <property type="match status" value="1"/>
</dbReference>
<dbReference type="Gene3D" id="3.40.50.720">
    <property type="entry name" value="NAD(P)-binding Rossmann-like Domain"/>
    <property type="match status" value="1"/>
</dbReference>
<keyword evidence="4" id="KW-1185">Reference proteome</keyword>
<sequence length="300" mass="31491">MTDDEPVRFGLVGVDSSHSVQFTRMLGDGRTGAVAGGTIVAAWQGPTVADFPPSRDRNDDLAAEVAGLGVPLADSPEAVAEASDALLVVASDARSHPTHLRRLARFGKPVYLDTRFAPTRRDAVEMLEQAEADGCLVLAGSPKRFTPEFRAAVAESASMGAIERIDLDGPLPEQPHHEFFAWYGVHLVDLAVAALGPDCASVDATGGRVVLAWDDGRVATLGGEAEWQPITRGSIQSPAGLHAFEIESSAEMLAGLLTEIISSCRTNSPNVPRAEITATVSIVEAAARSRALGAPVAVPR</sequence>
<organism evidence="3 4">
    <name type="scientific">Agromyces salentinus</name>
    <dbReference type="NCBI Taxonomy" id="269421"/>
    <lineage>
        <taxon>Bacteria</taxon>
        <taxon>Bacillati</taxon>
        <taxon>Actinomycetota</taxon>
        <taxon>Actinomycetes</taxon>
        <taxon>Micrococcales</taxon>
        <taxon>Microbacteriaceae</taxon>
        <taxon>Agromyces</taxon>
    </lineage>
</organism>
<dbReference type="PANTHER" id="PTHR43708">
    <property type="entry name" value="CONSERVED EXPRESSED OXIDOREDUCTASE (EUROFUNG)"/>
    <property type="match status" value="1"/>
</dbReference>
<reference evidence="3 4" key="1">
    <citation type="journal article" date="2019" name="Int. J. Syst. Evol. Microbiol.">
        <title>The Global Catalogue of Microorganisms (GCM) 10K type strain sequencing project: providing services to taxonomists for standard genome sequencing and annotation.</title>
        <authorList>
            <consortium name="The Broad Institute Genomics Platform"/>
            <consortium name="The Broad Institute Genome Sequencing Center for Infectious Disease"/>
            <person name="Wu L."/>
            <person name="Ma J."/>
        </authorList>
    </citation>
    <scope>NUCLEOTIDE SEQUENCE [LARGE SCALE GENOMIC DNA]</scope>
    <source>
        <strain evidence="3 4">JCM 14323</strain>
    </source>
</reference>
<dbReference type="Proteomes" id="UP001501746">
    <property type="component" value="Unassembled WGS sequence"/>
</dbReference>
<protein>
    <submittedName>
        <fullName evidence="3">Gfo/Idh/MocA family oxidoreductase</fullName>
    </submittedName>
</protein>
<accession>A0ABN2MFA5</accession>